<feature type="compositionally biased region" description="Polar residues" evidence="1">
    <location>
        <begin position="87"/>
        <end position="96"/>
    </location>
</feature>
<name>T1I0Z5_RHOPR</name>
<dbReference type="OMA" id="FDFSNAM"/>
<sequence length="615" mass="68060">MSCRIQLLVLGLGAALIEATTITSVMTTSSTGPSTAAANIVNRGSKKYEGTEAEARQDLEDNMAEASVASYRSVVIHHMPSNDKKQNTSANGGSKHSASEAAGGSRSESYFKFYGGHKTRQTPEGKTTLQHSTEQPKVHPNIRQVEIFREDEARIPQRVITNFQFKQIEPAREQKGFTNQAQNVRAEFLRTEDNFRTSTFNSLKEHNQGGKAVEGNNYESSLTPAATRLRPSTVEHRGFNYRLNSYNQKPQPPPGMTEELMQTLLQQEPQTFQDVEKIKRFEPKKKPFVNKGHDATLSYINKGGDTSSSFVNKGRDAASSFNVGYSIGFGHPPDEVVFGKPKDIKVHVNGQKSVWKQLQGGVEMSQDLENRKPVKIRIADSITRGAEPQVNLLNSNGQSLYFMNSQSPDIGTVPTAGKISFDHEQALTNSNVFDFSNAMSSPPIALPLQSAPAAVIQEVPHIPYNLKPKGRGFDIMNFYQSLGYNAPVPVYIPGVHGDGHMVQAIVIPLESLNNIQMNWAGLTTNHFADQASPSTNLEPVVHEKPPKRTTKHHRKPKDSQKSSSSYSITPITLTHRPYNLQREQASLNAILAQEMSRKNQRHVPLGLRPPPAQYS</sequence>
<evidence type="ECO:0000313" key="3">
    <source>
        <dbReference type="EnsemblMetazoa" id="RPRC009965-PA"/>
    </source>
</evidence>
<accession>T1I0Z5</accession>
<dbReference type="AlphaFoldDB" id="T1I0Z5"/>
<feature type="compositionally biased region" description="Low complexity" evidence="1">
    <location>
        <begin position="99"/>
        <end position="108"/>
    </location>
</feature>
<dbReference type="EnsemblMetazoa" id="RPRC009965-RA">
    <property type="protein sequence ID" value="RPRC009965-PA"/>
    <property type="gene ID" value="RPRC009965"/>
</dbReference>
<dbReference type="Proteomes" id="UP000015103">
    <property type="component" value="Unassembled WGS sequence"/>
</dbReference>
<organism evidence="3 4">
    <name type="scientific">Rhodnius prolixus</name>
    <name type="common">Triatomid bug</name>
    <dbReference type="NCBI Taxonomy" id="13249"/>
    <lineage>
        <taxon>Eukaryota</taxon>
        <taxon>Metazoa</taxon>
        <taxon>Ecdysozoa</taxon>
        <taxon>Arthropoda</taxon>
        <taxon>Hexapoda</taxon>
        <taxon>Insecta</taxon>
        <taxon>Pterygota</taxon>
        <taxon>Neoptera</taxon>
        <taxon>Paraneoptera</taxon>
        <taxon>Hemiptera</taxon>
        <taxon>Heteroptera</taxon>
        <taxon>Panheteroptera</taxon>
        <taxon>Cimicomorpha</taxon>
        <taxon>Reduviidae</taxon>
        <taxon>Triatominae</taxon>
        <taxon>Rhodnius</taxon>
    </lineage>
</organism>
<keyword evidence="2" id="KW-0732">Signal</keyword>
<dbReference type="InParanoid" id="T1I0Z5"/>
<proteinExistence type="predicted"/>
<evidence type="ECO:0000256" key="2">
    <source>
        <dbReference type="SAM" id="SignalP"/>
    </source>
</evidence>
<feature type="compositionally biased region" description="Basic residues" evidence="1">
    <location>
        <begin position="547"/>
        <end position="556"/>
    </location>
</feature>
<dbReference type="VEuPathDB" id="VectorBase:RPRC009965"/>
<evidence type="ECO:0000256" key="1">
    <source>
        <dbReference type="SAM" id="MobiDB-lite"/>
    </source>
</evidence>
<dbReference type="EMBL" id="ACPB03017973">
    <property type="status" value="NOT_ANNOTATED_CDS"/>
    <property type="molecule type" value="Genomic_DNA"/>
</dbReference>
<feature type="signal peptide" evidence="2">
    <location>
        <begin position="1"/>
        <end position="19"/>
    </location>
</feature>
<feature type="region of interest" description="Disordered" evidence="1">
    <location>
        <begin position="80"/>
        <end position="137"/>
    </location>
</feature>
<dbReference type="HOGENOM" id="CLU_444334_0_0_1"/>
<feature type="compositionally biased region" description="Polar residues" evidence="1">
    <location>
        <begin position="122"/>
        <end position="135"/>
    </location>
</feature>
<evidence type="ECO:0000313" key="4">
    <source>
        <dbReference type="Proteomes" id="UP000015103"/>
    </source>
</evidence>
<keyword evidence="4" id="KW-1185">Reference proteome</keyword>
<feature type="region of interest" description="Disordered" evidence="1">
    <location>
        <begin position="530"/>
        <end position="577"/>
    </location>
</feature>
<protein>
    <submittedName>
        <fullName evidence="3">Uncharacterized protein</fullName>
    </submittedName>
</protein>
<feature type="chain" id="PRO_5043534086" evidence="2">
    <location>
        <begin position="20"/>
        <end position="615"/>
    </location>
</feature>
<reference evidence="3" key="1">
    <citation type="submission" date="2015-05" db="UniProtKB">
        <authorList>
            <consortium name="EnsemblMetazoa"/>
        </authorList>
    </citation>
    <scope>IDENTIFICATION</scope>
</reference>